<gene>
    <name evidence="1" type="ORF">F441_19218</name>
</gene>
<evidence type="ECO:0000313" key="2">
    <source>
        <dbReference type="Proteomes" id="UP000018958"/>
    </source>
</evidence>
<sequence>MVEEHFEIKLPGQWRATFDIYLKPSNNAKQKWFEVVSQEAAGF</sequence>
<reference evidence="1 2" key="1">
    <citation type="submission" date="2013-11" db="EMBL/GenBank/DDBJ databases">
        <title>The Genome Sequence of Phytophthora parasitica CJ01A1.</title>
        <authorList>
            <consortium name="The Broad Institute Genomics Platform"/>
            <person name="Russ C."/>
            <person name="Tyler B."/>
            <person name="Panabieres F."/>
            <person name="Shan W."/>
            <person name="Tripathy S."/>
            <person name="Grunwald N."/>
            <person name="Machado M."/>
            <person name="Johnson C.S."/>
            <person name="Walker B."/>
            <person name="Young S.K."/>
            <person name="Zeng Q."/>
            <person name="Gargeya S."/>
            <person name="Fitzgerald M."/>
            <person name="Haas B."/>
            <person name="Abouelleil A."/>
            <person name="Allen A.W."/>
            <person name="Alvarado L."/>
            <person name="Arachchi H.M."/>
            <person name="Berlin A.M."/>
            <person name="Chapman S.B."/>
            <person name="Gainer-Dewar J."/>
            <person name="Goldberg J."/>
            <person name="Griggs A."/>
            <person name="Gujja S."/>
            <person name="Hansen M."/>
            <person name="Howarth C."/>
            <person name="Imamovic A."/>
            <person name="Ireland A."/>
            <person name="Larimer J."/>
            <person name="McCowan C."/>
            <person name="Murphy C."/>
            <person name="Pearson M."/>
            <person name="Poon T.W."/>
            <person name="Priest M."/>
            <person name="Roberts A."/>
            <person name="Saif S."/>
            <person name="Shea T."/>
            <person name="Sisk P."/>
            <person name="Sykes S."/>
            <person name="Wortman J."/>
            <person name="Nusbaum C."/>
            <person name="Birren B."/>
        </authorList>
    </citation>
    <scope>NUCLEOTIDE SEQUENCE [LARGE SCALE GENOMIC DNA]</scope>
    <source>
        <strain evidence="1 2">CJ01A1</strain>
    </source>
</reference>
<accession>W2W2S7</accession>
<dbReference type="Proteomes" id="UP000018958">
    <property type="component" value="Unassembled WGS sequence"/>
</dbReference>
<organism evidence="1 2">
    <name type="scientific">Phytophthora nicotianae CJ01A1</name>
    <dbReference type="NCBI Taxonomy" id="1317063"/>
    <lineage>
        <taxon>Eukaryota</taxon>
        <taxon>Sar</taxon>
        <taxon>Stramenopiles</taxon>
        <taxon>Oomycota</taxon>
        <taxon>Peronosporomycetes</taxon>
        <taxon>Peronosporales</taxon>
        <taxon>Peronosporaceae</taxon>
        <taxon>Phytophthora</taxon>
    </lineage>
</organism>
<proteinExistence type="predicted"/>
<dbReference type="EMBL" id="ANIX01003807">
    <property type="protein sequence ID" value="ETP03929.1"/>
    <property type="molecule type" value="Genomic_DNA"/>
</dbReference>
<protein>
    <submittedName>
        <fullName evidence="1">Uncharacterized protein</fullName>
    </submittedName>
</protein>
<comment type="caution">
    <text evidence="1">The sequence shown here is derived from an EMBL/GenBank/DDBJ whole genome shotgun (WGS) entry which is preliminary data.</text>
</comment>
<dbReference type="AlphaFoldDB" id="W2W2S7"/>
<evidence type="ECO:0000313" key="1">
    <source>
        <dbReference type="EMBL" id="ETP03929.1"/>
    </source>
</evidence>
<name>W2W2S7_PHYNI</name>